<dbReference type="Proteomes" id="UP000188268">
    <property type="component" value="Unassembled WGS sequence"/>
</dbReference>
<dbReference type="EMBL" id="AWWV01007524">
    <property type="protein sequence ID" value="OMO96035.1"/>
    <property type="molecule type" value="Genomic_DNA"/>
</dbReference>
<evidence type="ECO:0000313" key="1">
    <source>
        <dbReference type="EMBL" id="OMO96035.1"/>
    </source>
</evidence>
<gene>
    <name evidence="1" type="ORF">CCACVL1_05107</name>
</gene>
<keyword evidence="2" id="KW-1185">Reference proteome</keyword>
<sequence length="19" mass="2066">MARVGFGGLAVDYLEEMAH</sequence>
<protein>
    <submittedName>
        <fullName evidence="1">Uncharacterized protein</fullName>
    </submittedName>
</protein>
<evidence type="ECO:0000313" key="2">
    <source>
        <dbReference type="Proteomes" id="UP000188268"/>
    </source>
</evidence>
<accession>A0A1R3JMJ0</accession>
<proteinExistence type="predicted"/>
<organism evidence="1 2">
    <name type="scientific">Corchorus capsularis</name>
    <name type="common">Jute</name>
    <dbReference type="NCBI Taxonomy" id="210143"/>
    <lineage>
        <taxon>Eukaryota</taxon>
        <taxon>Viridiplantae</taxon>
        <taxon>Streptophyta</taxon>
        <taxon>Embryophyta</taxon>
        <taxon>Tracheophyta</taxon>
        <taxon>Spermatophyta</taxon>
        <taxon>Magnoliopsida</taxon>
        <taxon>eudicotyledons</taxon>
        <taxon>Gunneridae</taxon>
        <taxon>Pentapetalae</taxon>
        <taxon>rosids</taxon>
        <taxon>malvids</taxon>
        <taxon>Malvales</taxon>
        <taxon>Malvaceae</taxon>
        <taxon>Grewioideae</taxon>
        <taxon>Apeibeae</taxon>
        <taxon>Corchorus</taxon>
    </lineage>
</organism>
<reference evidence="1 2" key="1">
    <citation type="submission" date="2013-09" db="EMBL/GenBank/DDBJ databases">
        <title>Corchorus capsularis genome sequencing.</title>
        <authorList>
            <person name="Alam M."/>
            <person name="Haque M.S."/>
            <person name="Islam M.S."/>
            <person name="Emdad E.M."/>
            <person name="Islam M.M."/>
            <person name="Ahmed B."/>
            <person name="Halim A."/>
            <person name="Hossen Q.M.M."/>
            <person name="Hossain M.Z."/>
            <person name="Ahmed R."/>
            <person name="Khan M.M."/>
            <person name="Islam R."/>
            <person name="Rashid M.M."/>
            <person name="Khan S.A."/>
            <person name="Rahman M.S."/>
            <person name="Alam M."/>
        </authorList>
    </citation>
    <scope>NUCLEOTIDE SEQUENCE [LARGE SCALE GENOMIC DNA]</scope>
    <source>
        <strain evidence="2">cv. CVL-1</strain>
        <tissue evidence="1">Whole seedling</tissue>
    </source>
</reference>
<dbReference type="AlphaFoldDB" id="A0A1R3JMJ0"/>
<comment type="caution">
    <text evidence="1">The sequence shown here is derived from an EMBL/GenBank/DDBJ whole genome shotgun (WGS) entry which is preliminary data.</text>
</comment>
<name>A0A1R3JMJ0_COCAP</name>